<evidence type="ECO:0000313" key="2">
    <source>
        <dbReference type="Proteomes" id="UP000251205"/>
    </source>
</evidence>
<organism evidence="1 2">
    <name type="scientific">Rhizobium tropici</name>
    <dbReference type="NCBI Taxonomy" id="398"/>
    <lineage>
        <taxon>Bacteria</taxon>
        <taxon>Pseudomonadati</taxon>
        <taxon>Pseudomonadota</taxon>
        <taxon>Alphaproteobacteria</taxon>
        <taxon>Hyphomicrobiales</taxon>
        <taxon>Rhizobiaceae</taxon>
        <taxon>Rhizobium/Agrobacterium group</taxon>
        <taxon>Rhizobium</taxon>
    </lineage>
</organism>
<proteinExistence type="predicted"/>
<evidence type="ECO:0000313" key="1">
    <source>
        <dbReference type="EMBL" id="RAX40848.1"/>
    </source>
</evidence>
<dbReference type="EMBL" id="QMKK01000035">
    <property type="protein sequence ID" value="RAX40848.1"/>
    <property type="molecule type" value="Genomic_DNA"/>
</dbReference>
<dbReference type="AlphaFoldDB" id="A0A329YD38"/>
<accession>A0A329YD38</accession>
<protein>
    <submittedName>
        <fullName evidence="1">Uncharacterized protein</fullName>
    </submittedName>
</protein>
<sequence>MEAYMRWNVISRLKTIFAGPALQRVDVRTRSVDWVESVERERELSARDYEIYYWCSTPAPWY</sequence>
<name>A0A329YD38_RHITR</name>
<comment type="caution">
    <text evidence="1">The sequence shown here is derived from an EMBL/GenBank/DDBJ whole genome shotgun (WGS) entry which is preliminary data.</text>
</comment>
<dbReference type="Proteomes" id="UP000251205">
    <property type="component" value="Unassembled WGS sequence"/>
</dbReference>
<reference evidence="1 2" key="1">
    <citation type="submission" date="2018-06" db="EMBL/GenBank/DDBJ databases">
        <title>Whole Genome Sequence of an efficient microsymbiont, Rhizobium tropici.</title>
        <authorList>
            <person name="Srinivasan R."/>
            <person name="Singh H.V."/>
            <person name="Srivastava R."/>
            <person name="Kumari B."/>
            <person name="Radhakrishna A."/>
        </authorList>
    </citation>
    <scope>NUCLEOTIDE SEQUENCE [LARGE SCALE GENOMIC DNA]</scope>
    <source>
        <strain evidence="1 2">IGFRI Rhizo-19</strain>
    </source>
</reference>
<gene>
    <name evidence="1" type="ORF">DQ393_13605</name>
</gene>